<dbReference type="Proteomes" id="UP000832034">
    <property type="component" value="Chromosome"/>
</dbReference>
<organism evidence="1 2">
    <name type="scientific">Vitreoscilla stercoraria</name>
    <dbReference type="NCBI Taxonomy" id="61"/>
    <lineage>
        <taxon>Bacteria</taxon>
        <taxon>Pseudomonadati</taxon>
        <taxon>Pseudomonadota</taxon>
        <taxon>Betaproteobacteria</taxon>
        <taxon>Neisseriales</taxon>
        <taxon>Neisseriaceae</taxon>
        <taxon>Vitreoscilla</taxon>
    </lineage>
</organism>
<accession>A0ABY4ECU8</accession>
<evidence type="ECO:0000313" key="2">
    <source>
        <dbReference type="Proteomes" id="UP000832034"/>
    </source>
</evidence>
<evidence type="ECO:0000313" key="1">
    <source>
        <dbReference type="EMBL" id="UOO93566.1"/>
    </source>
</evidence>
<name>A0ABY4ECU8_VITST</name>
<dbReference type="RefSeq" id="WP_019957772.1">
    <property type="nucleotide sequence ID" value="NZ_CP091512.1"/>
</dbReference>
<dbReference type="EMBL" id="CP091512">
    <property type="protein sequence ID" value="UOO93566.1"/>
    <property type="molecule type" value="Genomic_DNA"/>
</dbReference>
<reference evidence="1" key="1">
    <citation type="submission" date="2021-12" db="EMBL/GenBank/DDBJ databases">
        <authorList>
            <person name="Veyrier F.J."/>
        </authorList>
    </citation>
    <scope>NUCLEOTIDE SEQUENCE</scope>
    <source>
        <strain evidence="1">SAG 1488-6</strain>
    </source>
</reference>
<proteinExistence type="predicted"/>
<protein>
    <submittedName>
        <fullName evidence="1">Uncharacterized protein</fullName>
    </submittedName>
</protein>
<sequence length="84" mass="9447">MQNEHDNNAIPERLMPFLDAVQTDAIHGKPYSQLRHVKEVIVEALALGLVDVFDSRGSHGIVFTYTGHTRYSQQVIANMTNPNK</sequence>
<reference evidence="1" key="2">
    <citation type="journal article" date="2022" name="Res Sq">
        <title>Evolution of multicellular longitudinally dividing oral cavity symbionts (Neisseriaceae).</title>
        <authorList>
            <person name="Nyongesa S."/>
            <person name="Weber P."/>
            <person name="Bernet E."/>
            <person name="Pullido F."/>
            <person name="Nieckarz M."/>
            <person name="Delaby M."/>
            <person name="Nieves C."/>
            <person name="Viehboeck T."/>
            <person name="Krause N."/>
            <person name="Rivera-Millot A."/>
            <person name="Nakamura A."/>
            <person name="Vischer N."/>
            <person name="VanNieuwenhze M."/>
            <person name="Brun Y."/>
            <person name="Cava F."/>
            <person name="Bulgheresi S."/>
            <person name="Veyrier F."/>
        </authorList>
    </citation>
    <scope>NUCLEOTIDE SEQUENCE</scope>
    <source>
        <strain evidence="1">SAG 1488-6</strain>
    </source>
</reference>
<gene>
    <name evidence="1" type="ORF">LVJ81_05955</name>
</gene>
<keyword evidence="2" id="KW-1185">Reference proteome</keyword>